<accession>A0A2H0RG16</accession>
<dbReference type="AlphaFoldDB" id="A0A2H0RG16"/>
<sequence length="92" mass="10572">MKILKFKPHLCDMILSGDKTTTWRLFDDKDLRVGDLFFCRNKETLEDICKAKITSCTEKELGKVTDDDYEGHGGIRVLKTCLRTLKATMVTK</sequence>
<evidence type="ECO:0000313" key="2">
    <source>
        <dbReference type="EMBL" id="PIR44735.1"/>
    </source>
</evidence>
<dbReference type="EMBL" id="PCYI01000020">
    <property type="protein sequence ID" value="PIR44735.1"/>
    <property type="molecule type" value="Genomic_DNA"/>
</dbReference>
<evidence type="ECO:0000313" key="3">
    <source>
        <dbReference type="Proteomes" id="UP000228767"/>
    </source>
</evidence>
<name>A0A2H0RG16_9BACT</name>
<dbReference type="InterPro" id="IPR015947">
    <property type="entry name" value="PUA-like_sf"/>
</dbReference>
<dbReference type="SUPFAM" id="SSF88697">
    <property type="entry name" value="PUA domain-like"/>
    <property type="match status" value="1"/>
</dbReference>
<organism evidence="2 3">
    <name type="scientific">Candidatus Vogelbacteria bacterium CG10_big_fil_rev_8_21_14_0_10_51_16</name>
    <dbReference type="NCBI Taxonomy" id="1975045"/>
    <lineage>
        <taxon>Bacteria</taxon>
        <taxon>Candidatus Vogeliibacteriota</taxon>
    </lineage>
</organism>
<dbReference type="Pfam" id="PF04266">
    <property type="entry name" value="ASCH"/>
    <property type="match status" value="1"/>
</dbReference>
<feature type="domain" description="ASCH" evidence="1">
    <location>
        <begin position="4"/>
        <end position="70"/>
    </location>
</feature>
<dbReference type="InterPro" id="IPR007374">
    <property type="entry name" value="ASCH_domain"/>
</dbReference>
<evidence type="ECO:0000259" key="1">
    <source>
        <dbReference type="Pfam" id="PF04266"/>
    </source>
</evidence>
<reference evidence="2 3" key="1">
    <citation type="submission" date="2017-09" db="EMBL/GenBank/DDBJ databases">
        <title>Depth-based differentiation of microbial function through sediment-hosted aquifers and enrichment of novel symbionts in the deep terrestrial subsurface.</title>
        <authorList>
            <person name="Probst A.J."/>
            <person name="Ladd B."/>
            <person name="Jarett J.K."/>
            <person name="Geller-Mcgrath D.E."/>
            <person name="Sieber C.M."/>
            <person name="Emerson J.B."/>
            <person name="Anantharaman K."/>
            <person name="Thomas B.C."/>
            <person name="Malmstrom R."/>
            <person name="Stieglmeier M."/>
            <person name="Klingl A."/>
            <person name="Woyke T."/>
            <person name="Ryan C.M."/>
            <person name="Banfield J.F."/>
        </authorList>
    </citation>
    <scope>NUCLEOTIDE SEQUENCE [LARGE SCALE GENOMIC DNA]</scope>
    <source>
        <strain evidence="2">CG10_big_fil_rev_8_21_14_0_10_51_16</strain>
    </source>
</reference>
<gene>
    <name evidence="2" type="ORF">COV10_03185</name>
</gene>
<dbReference type="Proteomes" id="UP000228767">
    <property type="component" value="Unassembled WGS sequence"/>
</dbReference>
<dbReference type="Gene3D" id="2.30.130.30">
    <property type="entry name" value="Hypothetical protein"/>
    <property type="match status" value="1"/>
</dbReference>
<protein>
    <recommendedName>
        <fullName evidence="1">ASCH domain-containing protein</fullName>
    </recommendedName>
</protein>
<comment type="caution">
    <text evidence="2">The sequence shown here is derived from an EMBL/GenBank/DDBJ whole genome shotgun (WGS) entry which is preliminary data.</text>
</comment>
<proteinExistence type="predicted"/>